<dbReference type="AlphaFoldDB" id="A0AAV5RXD9"/>
<feature type="compositionally biased region" description="Low complexity" evidence="4">
    <location>
        <begin position="531"/>
        <end position="550"/>
    </location>
</feature>
<feature type="compositionally biased region" description="Basic and acidic residues" evidence="4">
    <location>
        <begin position="591"/>
        <end position="602"/>
    </location>
</feature>
<dbReference type="Gene3D" id="2.130.10.10">
    <property type="entry name" value="YVTN repeat-like/Quinoprotein amine dehydrogenase"/>
    <property type="match status" value="2"/>
</dbReference>
<name>A0AAV5RXD9_MAUHU</name>
<gene>
    <name evidence="5" type="ORF">DAKH74_019190</name>
</gene>
<feature type="region of interest" description="Disordered" evidence="4">
    <location>
        <begin position="748"/>
        <end position="770"/>
    </location>
</feature>
<dbReference type="InterPro" id="IPR015943">
    <property type="entry name" value="WD40/YVTN_repeat-like_dom_sf"/>
</dbReference>
<protein>
    <submittedName>
        <fullName evidence="5">Duf1 protein</fullName>
    </submittedName>
</protein>
<feature type="compositionally biased region" description="Polar residues" evidence="4">
    <location>
        <begin position="753"/>
        <end position="766"/>
    </location>
</feature>
<dbReference type="PANTHER" id="PTHR19862">
    <property type="entry name" value="WD REPEAT-CONTAINING PROTEIN 48"/>
    <property type="match status" value="1"/>
</dbReference>
<accession>A0AAV5RXD9</accession>
<dbReference type="SUPFAM" id="SSF50978">
    <property type="entry name" value="WD40 repeat-like"/>
    <property type="match status" value="1"/>
</dbReference>
<keyword evidence="2" id="KW-0677">Repeat</keyword>
<feature type="region of interest" description="Disordered" evidence="4">
    <location>
        <begin position="568"/>
        <end position="659"/>
    </location>
</feature>
<dbReference type="PANTHER" id="PTHR19862:SF14">
    <property type="entry name" value="WD REPEAT-CONTAINING PROTEIN 48"/>
    <property type="match status" value="1"/>
</dbReference>
<feature type="compositionally biased region" description="Polar residues" evidence="4">
    <location>
        <begin position="647"/>
        <end position="659"/>
    </location>
</feature>
<dbReference type="SMART" id="SM00320">
    <property type="entry name" value="WD40"/>
    <property type="match status" value="3"/>
</dbReference>
<dbReference type="InterPro" id="IPR051246">
    <property type="entry name" value="WDR48"/>
</dbReference>
<feature type="compositionally biased region" description="Basic and acidic residues" evidence="4">
    <location>
        <begin position="506"/>
        <end position="521"/>
    </location>
</feature>
<dbReference type="PROSITE" id="PS50082">
    <property type="entry name" value="WD_REPEATS_2"/>
    <property type="match status" value="2"/>
</dbReference>
<dbReference type="InterPro" id="IPR036322">
    <property type="entry name" value="WD40_repeat_dom_sf"/>
</dbReference>
<reference evidence="5 6" key="1">
    <citation type="journal article" date="2023" name="Elife">
        <title>Identification of key yeast species and microbe-microbe interactions impacting larval growth of Drosophila in the wild.</title>
        <authorList>
            <person name="Mure A."/>
            <person name="Sugiura Y."/>
            <person name="Maeda R."/>
            <person name="Honda K."/>
            <person name="Sakurai N."/>
            <person name="Takahashi Y."/>
            <person name="Watada M."/>
            <person name="Katoh T."/>
            <person name="Gotoh A."/>
            <person name="Gotoh Y."/>
            <person name="Taniguchi I."/>
            <person name="Nakamura K."/>
            <person name="Hayashi T."/>
            <person name="Katayama T."/>
            <person name="Uemura T."/>
            <person name="Hattori Y."/>
        </authorList>
    </citation>
    <scope>NUCLEOTIDE SEQUENCE [LARGE SCALE GENOMIC DNA]</scope>
    <source>
        <strain evidence="5 6">KH-74</strain>
    </source>
</reference>
<dbReference type="Pfam" id="PF11816">
    <property type="entry name" value="DUF3337"/>
    <property type="match status" value="1"/>
</dbReference>
<dbReference type="CDD" id="cd17041">
    <property type="entry name" value="Ubl_WDR48"/>
    <property type="match status" value="1"/>
</dbReference>
<dbReference type="InterPro" id="IPR019775">
    <property type="entry name" value="WD40_repeat_CS"/>
</dbReference>
<organism evidence="5 6">
    <name type="scientific">Maudiozyma humilis</name>
    <name type="common">Sour dough yeast</name>
    <name type="synonym">Kazachstania humilis</name>
    <dbReference type="NCBI Taxonomy" id="51915"/>
    <lineage>
        <taxon>Eukaryota</taxon>
        <taxon>Fungi</taxon>
        <taxon>Dikarya</taxon>
        <taxon>Ascomycota</taxon>
        <taxon>Saccharomycotina</taxon>
        <taxon>Saccharomycetes</taxon>
        <taxon>Saccharomycetales</taxon>
        <taxon>Saccharomycetaceae</taxon>
        <taxon>Maudiozyma</taxon>
    </lineage>
</organism>
<evidence type="ECO:0000256" key="2">
    <source>
        <dbReference type="ARBA" id="ARBA00022737"/>
    </source>
</evidence>
<dbReference type="GO" id="GO:0000724">
    <property type="term" value="P:double-strand break repair via homologous recombination"/>
    <property type="evidence" value="ECO:0007669"/>
    <property type="project" value="TreeGrafter"/>
</dbReference>
<feature type="region of interest" description="Disordered" evidence="4">
    <location>
        <begin position="501"/>
        <end position="553"/>
    </location>
</feature>
<feature type="region of interest" description="Disordered" evidence="4">
    <location>
        <begin position="671"/>
        <end position="693"/>
    </location>
</feature>
<dbReference type="PROSITE" id="PS00678">
    <property type="entry name" value="WD_REPEATS_1"/>
    <property type="match status" value="1"/>
</dbReference>
<evidence type="ECO:0000256" key="3">
    <source>
        <dbReference type="PROSITE-ProRule" id="PRU00221"/>
    </source>
</evidence>
<proteinExistence type="predicted"/>
<evidence type="ECO:0000313" key="5">
    <source>
        <dbReference type="EMBL" id="GMM55303.1"/>
    </source>
</evidence>
<feature type="repeat" description="WD" evidence="3">
    <location>
        <begin position="216"/>
        <end position="249"/>
    </location>
</feature>
<evidence type="ECO:0000256" key="1">
    <source>
        <dbReference type="ARBA" id="ARBA00022574"/>
    </source>
</evidence>
<dbReference type="GO" id="GO:0043130">
    <property type="term" value="F:ubiquitin binding"/>
    <property type="evidence" value="ECO:0007669"/>
    <property type="project" value="TreeGrafter"/>
</dbReference>
<sequence length="1088" mass="122028">MASLTLSYGLVSPQSPDKRNAHILPISRILHPALTDEYYLTTSRDGSVVLHPYAGDGINTGSSSSPEATRFQVHSDWVSDIVEINLHSYVSVSHDFSVVHIALHRDPQTHEWHARTHIIGSHRDYIKCISYFPRLDLLVTGGLDCAINIWRISYPPDSPNPEFAHWHTFDTDGASIYTLAVLRNAGSRQFDLVAGDCNGDLVFYSAANRRLVKRIRNAHETNIKTMRLVDNETRLVSTCSNGVVHVWDLANTPDGSITRLKSWKWGCSIWCIDGSHSDNLLVGDSLGNINRFNIADLDNIRAELVFNSKQYFQQYNNDNSRALADKHLGILDLKLLNDNNIFFSYCSDSNLNCLNLRGNTLSTERGGFALTRSSLLTNRRHVITENTQGKVQRWDIVSCELINTFDNSEGSFDNIVVQYTSKEILSHWCTVSVKVGMLFVKISPRFSNTELYGSALTQYTVLNDVKINGDDRYNIGKIVMNSLFNEFMQYEQKKDQQFRKALVNSKKKEQQQQQNDDDKAGDTSGHFGGDTSMSQRQQSQGGNSGSGTTTPKAKDKFKKMSAFSKLGSSITIGGGSNKPETPFVSAPTTPIDKDKQLHHHSDFNPLHGSSGRPSRTAPAGSTASTGQPVFDPDMSNGEIVNPVPVLSKSNSGRAQSSGSLLSRKFKSFRLSKNDSNMSSEDSKHFQSDDDDTRMMSSEQMNLSIDSDIPEEKTIWNKGYNATDRKEDSPFYNTKTNDSQNPIYAKLNDESKAQSRSHSTSTLNLPTRGTPVKHEKKMQFMSDLMNEFHGSYTEQYNGNMTSLKMLTRKMPDSLIKRDPSSPIVRIKLATLIVVHSWEADVSGGSVLSSNILPPTPKRRHISSDHSSEASSISIVSDNNGYTAGDHSNDTDFYNESTMNGSEPGDEELHLTSSKRELFERLEDDLPYWFAKSLCNDIRRVDDQQPKLNFILAPWLNAEQEARQALEEPSENAKPEQRHYMLKFGKSKGTGITDLPKISDMNARLTAPGMIKVKKIKFYVIDRFEAKTPEMKAKIDPSEWLEILCKGQVLDNDMTLSTVRTLFWKSQGEIVLNYRRKMGVLAEHQMAKDS</sequence>
<keyword evidence="1 3" id="KW-0853">WD repeat</keyword>
<comment type="caution">
    <text evidence="5">The sequence shown here is derived from an EMBL/GenBank/DDBJ whole genome shotgun (WGS) entry which is preliminary data.</text>
</comment>
<keyword evidence="6" id="KW-1185">Reference proteome</keyword>
<feature type="region of interest" description="Disordered" evidence="4">
    <location>
        <begin position="853"/>
        <end position="879"/>
    </location>
</feature>
<feature type="repeat" description="WD" evidence="3">
    <location>
        <begin position="119"/>
        <end position="153"/>
    </location>
</feature>
<evidence type="ECO:0000256" key="4">
    <source>
        <dbReference type="SAM" id="MobiDB-lite"/>
    </source>
</evidence>
<dbReference type="InterPro" id="IPR021772">
    <property type="entry name" value="WDR48/Bun107"/>
</dbReference>
<dbReference type="InterPro" id="IPR001680">
    <property type="entry name" value="WD40_rpt"/>
</dbReference>
<dbReference type="PROSITE" id="PS50294">
    <property type="entry name" value="WD_REPEATS_REGION"/>
    <property type="match status" value="1"/>
</dbReference>
<dbReference type="Proteomes" id="UP001377567">
    <property type="component" value="Unassembled WGS sequence"/>
</dbReference>
<evidence type="ECO:0000313" key="6">
    <source>
        <dbReference type="Proteomes" id="UP001377567"/>
    </source>
</evidence>
<dbReference type="EMBL" id="BTGD01000005">
    <property type="protein sequence ID" value="GMM55303.1"/>
    <property type="molecule type" value="Genomic_DNA"/>
</dbReference>